<evidence type="ECO:0000313" key="2">
    <source>
        <dbReference type="EMBL" id="CBV43956.1"/>
    </source>
</evidence>
<dbReference type="HOGENOM" id="CLU_2057208_0_0_6"/>
<name>E1VA68_HALED</name>
<reference evidence="3 5" key="4">
    <citation type="submission" date="2023-11" db="EMBL/GenBank/DDBJ databases">
        <title>MicrobeMod: A computational toolkit for identifying prokaryotic methylation and restriction-modification with nanopore sequencing.</title>
        <authorList>
            <person name="Crits-Christoph A."/>
            <person name="Kang S.C."/>
            <person name="Lee H."/>
            <person name="Ostrov N."/>
        </authorList>
    </citation>
    <scope>NUCLEOTIDE SEQUENCE [LARGE SCALE GENOMIC DNA]</scope>
    <source>
        <strain evidence="3 5">ATCC 33173</strain>
    </source>
</reference>
<keyword evidence="1" id="KW-0732">Signal</keyword>
<accession>E1VA68</accession>
<protein>
    <recommendedName>
        <fullName evidence="6">Secreted protein</fullName>
    </recommendedName>
</protein>
<dbReference type="GeneID" id="91011487"/>
<dbReference type="OrthoDB" id="9968152at2"/>
<organism evidence="2 4">
    <name type="scientific">Halomonas elongata (strain ATCC 33173 / DSM 2581 / NBRC 15536 / NCIMB 2198 / 1H9)</name>
    <dbReference type="NCBI Taxonomy" id="768066"/>
    <lineage>
        <taxon>Bacteria</taxon>
        <taxon>Pseudomonadati</taxon>
        <taxon>Pseudomonadota</taxon>
        <taxon>Gammaproteobacteria</taxon>
        <taxon>Oceanospirillales</taxon>
        <taxon>Halomonadaceae</taxon>
        <taxon>Halomonas</taxon>
    </lineage>
</organism>
<dbReference type="AlphaFoldDB" id="E1VA68"/>
<dbReference type="EMBL" id="FN869568">
    <property type="protein sequence ID" value="CBV43956.1"/>
    <property type="molecule type" value="Genomic_DNA"/>
</dbReference>
<evidence type="ECO:0000313" key="3">
    <source>
        <dbReference type="EMBL" id="WPU46541.1"/>
    </source>
</evidence>
<dbReference type="Proteomes" id="UP001322512">
    <property type="component" value="Chromosome"/>
</dbReference>
<proteinExistence type="predicted"/>
<dbReference type="EMBL" id="CP139472">
    <property type="protein sequence ID" value="WPU46541.1"/>
    <property type="molecule type" value="Genomic_DNA"/>
</dbReference>
<evidence type="ECO:0000313" key="5">
    <source>
        <dbReference type="Proteomes" id="UP001322512"/>
    </source>
</evidence>
<evidence type="ECO:0000256" key="1">
    <source>
        <dbReference type="SAM" id="SignalP"/>
    </source>
</evidence>
<evidence type="ECO:0000313" key="4">
    <source>
        <dbReference type="Proteomes" id="UP000008707"/>
    </source>
</evidence>
<feature type="signal peptide" evidence="1">
    <location>
        <begin position="1"/>
        <end position="23"/>
    </location>
</feature>
<reference evidence="4" key="3">
    <citation type="journal article" date="2011" name="Environ. Microbiol.">
        <title>A blueprint of ectoine metabolism from the genome of the industrial producer Halomonas elongata DSM 2581(T).</title>
        <authorList>
            <person name="Schwibbert K."/>
            <person name="Marin-Sanguino A."/>
            <person name="Bagyan I."/>
            <person name="Heidrich G."/>
            <person name="Lentzen G."/>
            <person name="Seitz H."/>
            <person name="Rampp M."/>
            <person name="Schuster S.C."/>
            <person name="Klenk H.P."/>
            <person name="Pfeiffer F."/>
            <person name="Oesterhelt D."/>
            <person name="Kunte H.J."/>
        </authorList>
    </citation>
    <scope>NUCLEOTIDE SEQUENCE [LARGE SCALE GENOMIC DNA]</scope>
    <source>
        <strain evidence="4">ATCC 33173 / DSM 2581 / NBRC 15536 / NCIMB 2198 / 1H9</strain>
    </source>
</reference>
<gene>
    <name evidence="2" type="ordered locus">HELO_4072</name>
    <name evidence="3" type="ORF">SR933_14970</name>
</gene>
<sequence>MMQRTAHWLVGMAILSISTASPAQQLDPALCLKIHIPWMNYFAPLTGSNISEPDIATAKQKLTDARPNMTPRLQAALDDLVAANEALADNPKDMLDSDHPLNNGEADRLWNTYEEEFEAACPEVSS</sequence>
<dbReference type="KEGG" id="hel:HELO_4072"/>
<reference evidence="2" key="2">
    <citation type="submission" date="2010-05" db="EMBL/GenBank/DDBJ databases">
        <title>Revision and reannotation of the Halomonas elongata DSM 2581(T) genome.</title>
        <authorList>
            <person name="Pfeiffer F."/>
            <person name="Bagyan I."/>
            <person name="Alfaro-Espinoza G."/>
            <person name="Zamora-Lagos M.A."/>
            <person name="Habermann B."/>
            <person name="Oesterhelt D."/>
            <person name="Kunte H.J."/>
        </authorList>
    </citation>
    <scope>NUCLEOTIDE SEQUENCE</scope>
    <source>
        <strain evidence="2">Type strain: DSM 2581</strain>
    </source>
</reference>
<dbReference type="Proteomes" id="UP000008707">
    <property type="component" value="Chromosome"/>
</dbReference>
<keyword evidence="5" id="KW-1185">Reference proteome</keyword>
<reference evidence="2" key="1">
    <citation type="journal article" date="2010" name="Environ. Microbiol.">
        <title>A blueprint of ectoine metabolism from the genome of the industrial producer Halomonas elongata DSM 2581(T).</title>
        <authorList>
            <person name="Schwibbert K."/>
            <person name="Marin-Sanguino A."/>
            <person name="Bagyan I."/>
            <person name="Heidrich G."/>
            <person name="Lentzen G."/>
            <person name="Seitz H."/>
            <person name="Rampp M."/>
            <person name="Schuster S.C."/>
            <person name="Klenk H.P."/>
            <person name="Pfeiffer F."/>
            <person name="Oesterhelt D."/>
            <person name="Kunte H.J."/>
        </authorList>
    </citation>
    <scope>NUCLEOTIDE SEQUENCE</scope>
    <source>
        <strain evidence="2">Type strain: DSM 2581</strain>
    </source>
</reference>
<dbReference type="RefSeq" id="WP_013333828.1">
    <property type="nucleotide sequence ID" value="NC_014532.2"/>
</dbReference>
<feature type="chain" id="PRO_5003152794" description="Secreted protein" evidence="1">
    <location>
        <begin position="24"/>
        <end position="126"/>
    </location>
</feature>
<evidence type="ECO:0008006" key="6">
    <source>
        <dbReference type="Google" id="ProtNLM"/>
    </source>
</evidence>